<evidence type="ECO:0000256" key="1">
    <source>
        <dbReference type="SAM" id="MobiDB-lite"/>
    </source>
</evidence>
<organism evidence="2 3">
    <name type="scientific">Candidatus Magasanikbacteria bacterium CG10_big_fil_rev_8_21_14_0_10_43_6</name>
    <dbReference type="NCBI Taxonomy" id="1974650"/>
    <lineage>
        <taxon>Bacteria</taxon>
        <taxon>Candidatus Magasanikiibacteriota</taxon>
    </lineage>
</organism>
<feature type="region of interest" description="Disordered" evidence="1">
    <location>
        <begin position="112"/>
        <end position="202"/>
    </location>
</feature>
<evidence type="ECO:0000313" key="3">
    <source>
        <dbReference type="Proteomes" id="UP000229362"/>
    </source>
</evidence>
<feature type="compositionally biased region" description="Acidic residues" evidence="1">
    <location>
        <begin position="138"/>
        <end position="150"/>
    </location>
</feature>
<gene>
    <name evidence="2" type="ORF">COU33_01200</name>
</gene>
<proteinExistence type="predicted"/>
<protein>
    <submittedName>
        <fullName evidence="2">Uncharacterized protein</fullName>
    </submittedName>
</protein>
<evidence type="ECO:0000313" key="2">
    <source>
        <dbReference type="EMBL" id="PIT86791.1"/>
    </source>
</evidence>
<sequence length="347" mass="38077">MGKWDSIEKSLSDEPLKAEEKQEYKPGFLEKKLQKWGLKKDWGKEYDAVMKMSPSDVRKSIQPDLAFLKDVEKMQQGYKKQTAVEMLGGKEMAVAAATEAGLQPEQVHQIETRFDEPLSEMEEAAARLRDDYAAAEESIGEPEGAEDSPEEVAAAQSEADTLNTEKHIDTPAQGPKEEETPATVTPPNEATESAGTDAEERTNVDQMKADLHQQAQEFAEAQATLSTNISDTLMPLLDGRTFAGKPLQDVAKPIGKEVTTYIQNHMNIPDAKSLARVIESTMEVGADDTAHKDEAAQLGIEILEAIVSPEETHAAQMHQLLEKQKAMTTLSDHIAHTESVLAQKIAA</sequence>
<name>A0A2M6W1Y7_9BACT</name>
<feature type="region of interest" description="Disordered" evidence="1">
    <location>
        <begin position="1"/>
        <end position="24"/>
    </location>
</feature>
<dbReference type="EMBL" id="PFBZ01000054">
    <property type="protein sequence ID" value="PIT86791.1"/>
    <property type="molecule type" value="Genomic_DNA"/>
</dbReference>
<reference evidence="3" key="1">
    <citation type="submission" date="2017-09" db="EMBL/GenBank/DDBJ databases">
        <title>Depth-based differentiation of microbial function through sediment-hosted aquifers and enrichment of novel symbionts in the deep terrestrial subsurface.</title>
        <authorList>
            <person name="Probst A.J."/>
            <person name="Ladd B."/>
            <person name="Jarett J.K."/>
            <person name="Geller-Mcgrath D.E."/>
            <person name="Sieber C.M.K."/>
            <person name="Emerson J.B."/>
            <person name="Anantharaman K."/>
            <person name="Thomas B.C."/>
            <person name="Malmstrom R."/>
            <person name="Stieglmeier M."/>
            <person name="Klingl A."/>
            <person name="Woyke T."/>
            <person name="Ryan C.M."/>
            <person name="Banfield J.F."/>
        </authorList>
    </citation>
    <scope>NUCLEOTIDE SEQUENCE [LARGE SCALE GENOMIC DNA]</scope>
</reference>
<dbReference type="AlphaFoldDB" id="A0A2M6W1Y7"/>
<accession>A0A2M6W1Y7</accession>
<comment type="caution">
    <text evidence="2">The sequence shown here is derived from an EMBL/GenBank/DDBJ whole genome shotgun (WGS) entry which is preliminary data.</text>
</comment>
<feature type="compositionally biased region" description="Polar residues" evidence="1">
    <location>
        <begin position="182"/>
        <end position="194"/>
    </location>
</feature>
<dbReference type="Proteomes" id="UP000229362">
    <property type="component" value="Unassembled WGS sequence"/>
</dbReference>
<feature type="compositionally biased region" description="Basic and acidic residues" evidence="1">
    <location>
        <begin position="163"/>
        <end position="179"/>
    </location>
</feature>